<evidence type="ECO:0000259" key="1">
    <source>
        <dbReference type="Pfam" id="PF01939"/>
    </source>
</evidence>
<keyword evidence="2" id="KW-0378">Hydrolase</keyword>
<accession>A0ABT4AV36</accession>
<organism evidence="2 3">
    <name type="scientific">Paractinoplanes pyxinae</name>
    <dbReference type="NCBI Taxonomy" id="2997416"/>
    <lineage>
        <taxon>Bacteria</taxon>
        <taxon>Bacillati</taxon>
        <taxon>Actinomycetota</taxon>
        <taxon>Actinomycetes</taxon>
        <taxon>Micromonosporales</taxon>
        <taxon>Micromonosporaceae</taxon>
        <taxon>Paractinoplanes</taxon>
    </lineage>
</organism>
<evidence type="ECO:0000313" key="3">
    <source>
        <dbReference type="Proteomes" id="UP001151002"/>
    </source>
</evidence>
<comment type="caution">
    <text evidence="2">The sequence shown here is derived from an EMBL/GenBank/DDBJ whole genome shotgun (WGS) entry which is preliminary data.</text>
</comment>
<protein>
    <submittedName>
        <fullName evidence="2">Endonuclease NucS</fullName>
    </submittedName>
</protein>
<feature type="domain" description="Endonuclease NucS C-terminal" evidence="1">
    <location>
        <begin position="25"/>
        <end position="88"/>
    </location>
</feature>
<dbReference type="InterPro" id="IPR011856">
    <property type="entry name" value="tRNA_endonuc-like_dom_sf"/>
</dbReference>
<sequence length="357" mass="39923">MPMELGLWRVDGQPARLSPVGVPLEKTLEDLIEHDPDILGEPLMIVGRQVPTAHGKVVDLLAVDSEGVVHAIELKRDRTPREATAQALDYGSWVQGLAHDDILDLFTQYRPGHTFEQAFVDRFGTAPPEQINAEHRLTIVAGDMDPATERIIGYLSRYQVPINVALFRYFQDGDRSYLARTWLLPDNDVADAAAPRRSSAKETWNGQDWYVAFGEESSIRAWDDARKYGFISAGGGEWYSRSLRALPLGGRIFVYIPKTGYVAVGTVVGPAATFDEAILTVDGEPHKMTDLPLTAGYRHAVSGPDKDEYVVPVKWIKSLDKDHAIWEKGMFANQNSACKLRNRFTLEILSQRFDLDQ</sequence>
<dbReference type="RefSeq" id="WP_267562089.1">
    <property type="nucleotide sequence ID" value="NZ_JAPNTZ010000003.1"/>
</dbReference>
<keyword evidence="2" id="KW-0255">Endonuclease</keyword>
<proteinExistence type="predicted"/>
<reference evidence="2" key="1">
    <citation type="submission" date="2022-11" db="EMBL/GenBank/DDBJ databases">
        <authorList>
            <person name="Somphong A."/>
            <person name="Phongsopitanun W."/>
        </authorList>
    </citation>
    <scope>NUCLEOTIDE SEQUENCE</scope>
    <source>
        <strain evidence="2">Pm04-4</strain>
    </source>
</reference>
<dbReference type="Pfam" id="PF01939">
    <property type="entry name" value="NucS_C"/>
    <property type="match status" value="1"/>
</dbReference>
<dbReference type="Proteomes" id="UP001151002">
    <property type="component" value="Unassembled WGS sequence"/>
</dbReference>
<dbReference type="EMBL" id="JAPNTZ010000003">
    <property type="protein sequence ID" value="MCY1138114.1"/>
    <property type="molecule type" value="Genomic_DNA"/>
</dbReference>
<gene>
    <name evidence="2" type="ORF">OWR29_08910</name>
</gene>
<keyword evidence="3" id="KW-1185">Reference proteome</keyword>
<keyword evidence="2" id="KW-0540">Nuclease</keyword>
<evidence type="ECO:0000313" key="2">
    <source>
        <dbReference type="EMBL" id="MCY1138114.1"/>
    </source>
</evidence>
<dbReference type="InterPro" id="IPR048301">
    <property type="entry name" value="NucS_C"/>
</dbReference>
<dbReference type="Gene3D" id="3.40.1350.10">
    <property type="match status" value="1"/>
</dbReference>
<name>A0ABT4AV36_9ACTN</name>
<dbReference type="GO" id="GO:0004519">
    <property type="term" value="F:endonuclease activity"/>
    <property type="evidence" value="ECO:0007669"/>
    <property type="project" value="UniProtKB-KW"/>
</dbReference>